<evidence type="ECO:0000256" key="5">
    <source>
        <dbReference type="ARBA" id="ARBA00022553"/>
    </source>
</evidence>
<evidence type="ECO:0000256" key="7">
    <source>
        <dbReference type="ARBA" id="ARBA00023212"/>
    </source>
</evidence>
<keyword evidence="8" id="KW-0966">Cell projection</keyword>
<evidence type="ECO:0000256" key="9">
    <source>
        <dbReference type="ARBA" id="ARBA00041026"/>
    </source>
</evidence>
<evidence type="ECO:0000256" key="6">
    <source>
        <dbReference type="ARBA" id="ARBA00022794"/>
    </source>
</evidence>
<dbReference type="PANTHER" id="PTHR15431">
    <property type="entry name" value="FGFR1 ONCOGENE PARTNER/LISH DOMAIN-CONTAINING PROTEIN"/>
    <property type="match status" value="1"/>
</dbReference>
<feature type="compositionally biased region" description="Pro residues" evidence="13">
    <location>
        <begin position="179"/>
        <end position="203"/>
    </location>
</feature>
<evidence type="ECO:0000313" key="15">
    <source>
        <dbReference type="EMBL" id="KAJ3174661.1"/>
    </source>
</evidence>
<dbReference type="GO" id="GO:0034453">
    <property type="term" value="P:microtubule anchoring"/>
    <property type="evidence" value="ECO:0007669"/>
    <property type="project" value="InterPro"/>
</dbReference>
<dbReference type="PANTHER" id="PTHR15431:SF9">
    <property type="entry name" value="CENTROSOMAL PROTEIN 43"/>
    <property type="match status" value="1"/>
</dbReference>
<dbReference type="EMBL" id="JADGJQ010000062">
    <property type="protein sequence ID" value="KAJ3174661.1"/>
    <property type="molecule type" value="Genomic_DNA"/>
</dbReference>
<evidence type="ECO:0000256" key="10">
    <source>
        <dbReference type="ARBA" id="ARBA00042293"/>
    </source>
</evidence>
<comment type="function">
    <text evidence="11">Required for anchoring microtubules to the centrosomes. Required for ciliation.</text>
</comment>
<name>A0AAD5TH84_9FUNG</name>
<comment type="subcellular location">
    <subcellularLocation>
        <location evidence="1">Cytoplasm</location>
        <location evidence="1">Cytoskeleton</location>
        <location evidence="1">Cilium basal body</location>
    </subcellularLocation>
    <subcellularLocation>
        <location evidence="2">Cytoplasm</location>
        <location evidence="2">Cytoskeleton</location>
        <location evidence="2">Microtubule organizing center</location>
        <location evidence="2">Centrosome</location>
    </subcellularLocation>
</comment>
<keyword evidence="16" id="KW-1185">Reference proteome</keyword>
<keyword evidence="7" id="KW-0206">Cytoskeleton</keyword>
<evidence type="ECO:0000256" key="8">
    <source>
        <dbReference type="ARBA" id="ARBA00023273"/>
    </source>
</evidence>
<evidence type="ECO:0000256" key="1">
    <source>
        <dbReference type="ARBA" id="ARBA00004120"/>
    </source>
</evidence>
<keyword evidence="4" id="KW-0963">Cytoplasm</keyword>
<feature type="region of interest" description="Disordered" evidence="13">
    <location>
        <begin position="1"/>
        <end position="24"/>
    </location>
</feature>
<evidence type="ECO:0000256" key="11">
    <source>
        <dbReference type="ARBA" id="ARBA00046076"/>
    </source>
</evidence>
<feature type="compositionally biased region" description="Low complexity" evidence="13">
    <location>
        <begin position="204"/>
        <end position="221"/>
    </location>
</feature>
<evidence type="ECO:0000313" key="16">
    <source>
        <dbReference type="Proteomes" id="UP001212152"/>
    </source>
</evidence>
<dbReference type="InterPro" id="IPR006594">
    <property type="entry name" value="LisH"/>
</dbReference>
<evidence type="ECO:0000256" key="13">
    <source>
        <dbReference type="SAM" id="MobiDB-lite"/>
    </source>
</evidence>
<comment type="caution">
    <text evidence="15">The sequence shown here is derived from an EMBL/GenBank/DDBJ whole genome shotgun (WGS) entry which is preliminary data.</text>
</comment>
<dbReference type="AlphaFoldDB" id="A0AAD5TH84"/>
<evidence type="ECO:0000259" key="14">
    <source>
        <dbReference type="Pfam" id="PF09398"/>
    </source>
</evidence>
<reference evidence="15" key="1">
    <citation type="submission" date="2020-05" db="EMBL/GenBank/DDBJ databases">
        <title>Phylogenomic resolution of chytrid fungi.</title>
        <authorList>
            <person name="Stajich J.E."/>
            <person name="Amses K."/>
            <person name="Simmons R."/>
            <person name="Seto K."/>
            <person name="Myers J."/>
            <person name="Bonds A."/>
            <person name="Quandt C.A."/>
            <person name="Barry K."/>
            <person name="Liu P."/>
            <person name="Grigoriev I."/>
            <person name="Longcore J.E."/>
            <person name="James T.Y."/>
        </authorList>
    </citation>
    <scope>NUCLEOTIDE SEQUENCE</scope>
    <source>
        <strain evidence="15">JEL0379</strain>
    </source>
</reference>
<protein>
    <recommendedName>
        <fullName evidence="9">Centrosomal protein 43</fullName>
    </recommendedName>
    <alternativeName>
        <fullName evidence="10">FGFR1 oncogene partner</fullName>
    </alternativeName>
</protein>
<proteinExistence type="inferred from homology"/>
<feature type="compositionally biased region" description="Acidic residues" evidence="13">
    <location>
        <begin position="267"/>
        <end position="278"/>
    </location>
</feature>
<dbReference type="Proteomes" id="UP001212152">
    <property type="component" value="Unassembled WGS sequence"/>
</dbReference>
<evidence type="ECO:0000256" key="2">
    <source>
        <dbReference type="ARBA" id="ARBA00004300"/>
    </source>
</evidence>
<evidence type="ECO:0000256" key="4">
    <source>
        <dbReference type="ARBA" id="ARBA00022490"/>
    </source>
</evidence>
<feature type="region of interest" description="Disordered" evidence="13">
    <location>
        <begin position="154"/>
        <end position="350"/>
    </location>
</feature>
<dbReference type="InterPro" id="IPR018993">
    <property type="entry name" value="FOP_dimerisation-dom_N"/>
</dbReference>
<evidence type="ECO:0000256" key="12">
    <source>
        <dbReference type="ARBA" id="ARBA00046373"/>
    </source>
</evidence>
<keyword evidence="5" id="KW-0597">Phosphoprotein</keyword>
<dbReference type="GO" id="GO:0030030">
    <property type="term" value="P:cell projection organization"/>
    <property type="evidence" value="ECO:0007669"/>
    <property type="project" value="UniProtKB-KW"/>
</dbReference>
<dbReference type="PROSITE" id="PS50896">
    <property type="entry name" value="LISH"/>
    <property type="match status" value="1"/>
</dbReference>
<feature type="compositionally biased region" description="Pro residues" evidence="13">
    <location>
        <begin position="8"/>
        <end position="20"/>
    </location>
</feature>
<feature type="compositionally biased region" description="Low complexity" evidence="13">
    <location>
        <begin position="154"/>
        <end position="175"/>
    </location>
</feature>
<feature type="domain" description="FGFR1 oncogene partner (FOP) N-terminal dimerisation" evidence="14">
    <location>
        <begin position="66"/>
        <end position="146"/>
    </location>
</feature>
<feature type="compositionally biased region" description="Acidic residues" evidence="13">
    <location>
        <begin position="241"/>
        <end position="253"/>
    </location>
</feature>
<dbReference type="Pfam" id="PF09398">
    <property type="entry name" value="FOP_dimer"/>
    <property type="match status" value="1"/>
</dbReference>
<feature type="compositionally biased region" description="Acidic residues" evidence="13">
    <location>
        <begin position="328"/>
        <end position="341"/>
    </location>
</feature>
<keyword evidence="6" id="KW-0970">Cilium biogenesis/degradation</keyword>
<dbReference type="Gene3D" id="1.20.960.40">
    <property type="match status" value="1"/>
</dbReference>
<accession>A0AAD5TH84</accession>
<dbReference type="GO" id="GO:0005815">
    <property type="term" value="C:microtubule organizing center"/>
    <property type="evidence" value="ECO:0007669"/>
    <property type="project" value="InterPro"/>
</dbReference>
<sequence>MSAQAFPSPSPLPAQSPHPQAPDDLKNLVSDVLRKRGILGSLKAQLRSSVFAILKSPDDATSVTLPLENAKVTALRATKEGRQSLLLVRDFLKTLGLEYTLAVFEPEVHLDDDDAAQNASLLNALNLPTTTTITPSAKPLLTQLLERQAVHHPATATATTTPPLLPLGKPLAPLHKPSHPPPPLPPPSSPSGPPPTKELPSPPKAASSATTTANPTSSWPTLSPEKKVSPPPPQPKALEAGYEDDGFDEDDAAGDMADLDRILGGGGDDDDGMEESDLLSEQKHPGPVSANEDEDDDQPVVFSPSEVEVMTSDRSVSPEAAQAAGLDLAEDVEVGGDDDDKNADIQGDIK</sequence>
<evidence type="ECO:0000256" key="3">
    <source>
        <dbReference type="ARBA" id="ARBA00005385"/>
    </source>
</evidence>
<comment type="subunit">
    <text evidence="12">Homodimer. Part of a ternary complex that contains CEP350, CEP43 and MAPRE1. Interacts directly with CEP350 and MAPRE1. Interacts with CEP19. Interacts (via N-terminus) with CEP350 (via C-terminus).</text>
</comment>
<comment type="similarity">
    <text evidence="3">Belongs to the CEP43 family.</text>
</comment>
<organism evidence="15 16">
    <name type="scientific">Geranomyces variabilis</name>
    <dbReference type="NCBI Taxonomy" id="109894"/>
    <lineage>
        <taxon>Eukaryota</taxon>
        <taxon>Fungi</taxon>
        <taxon>Fungi incertae sedis</taxon>
        <taxon>Chytridiomycota</taxon>
        <taxon>Chytridiomycota incertae sedis</taxon>
        <taxon>Chytridiomycetes</taxon>
        <taxon>Spizellomycetales</taxon>
        <taxon>Powellomycetaceae</taxon>
        <taxon>Geranomyces</taxon>
    </lineage>
</organism>
<gene>
    <name evidence="15" type="primary">FGFR1OP</name>
    <name evidence="15" type="ORF">HDU87_007033</name>
</gene>